<proteinExistence type="predicted"/>
<dbReference type="Proteomes" id="UP000612585">
    <property type="component" value="Unassembled WGS sequence"/>
</dbReference>
<dbReference type="AlphaFoldDB" id="A0A8J3Z724"/>
<gene>
    <name evidence="1" type="ORF">Vau01_036060</name>
</gene>
<evidence type="ECO:0000313" key="1">
    <source>
        <dbReference type="EMBL" id="GIJ56090.1"/>
    </source>
</evidence>
<protein>
    <submittedName>
        <fullName evidence="1">Uncharacterized protein</fullName>
    </submittedName>
</protein>
<comment type="caution">
    <text evidence="1">The sequence shown here is derived from an EMBL/GenBank/DDBJ whole genome shotgun (WGS) entry which is preliminary data.</text>
</comment>
<accession>A0A8J3Z724</accession>
<sequence>MIYNEQDRMLSNGKKTYKHVGDSFDCARQCRIGQATRFIAESSRDVVGVCVWGSERLGEREEGVRGRA</sequence>
<dbReference type="EMBL" id="BOPG01000023">
    <property type="protein sequence ID" value="GIJ56090.1"/>
    <property type="molecule type" value="Genomic_DNA"/>
</dbReference>
<evidence type="ECO:0000313" key="2">
    <source>
        <dbReference type="Proteomes" id="UP000612585"/>
    </source>
</evidence>
<keyword evidence="2" id="KW-1185">Reference proteome</keyword>
<organism evidence="1 2">
    <name type="scientific">Virgisporangium aurantiacum</name>
    <dbReference type="NCBI Taxonomy" id="175570"/>
    <lineage>
        <taxon>Bacteria</taxon>
        <taxon>Bacillati</taxon>
        <taxon>Actinomycetota</taxon>
        <taxon>Actinomycetes</taxon>
        <taxon>Micromonosporales</taxon>
        <taxon>Micromonosporaceae</taxon>
        <taxon>Virgisporangium</taxon>
    </lineage>
</organism>
<reference evidence="1" key="1">
    <citation type="submission" date="2021-01" db="EMBL/GenBank/DDBJ databases">
        <title>Whole genome shotgun sequence of Virgisporangium aurantiacum NBRC 16421.</title>
        <authorList>
            <person name="Komaki H."/>
            <person name="Tamura T."/>
        </authorList>
    </citation>
    <scope>NUCLEOTIDE SEQUENCE</scope>
    <source>
        <strain evidence="1">NBRC 16421</strain>
    </source>
</reference>
<name>A0A8J3Z724_9ACTN</name>